<dbReference type="RefSeq" id="WP_069457470.1">
    <property type="nucleotide sequence ID" value="NZ_CP034911.1"/>
</dbReference>
<proteinExistence type="inferred from homology"/>
<dbReference type="InterPro" id="IPR051310">
    <property type="entry name" value="MCP_chemotaxis"/>
</dbReference>
<reference evidence="9" key="1">
    <citation type="submission" date="2016-05" db="EMBL/GenBank/DDBJ databases">
        <authorList>
            <person name="Li Y."/>
        </authorList>
    </citation>
    <scope>NUCLEOTIDE SEQUENCE [LARGE SCALE GENOMIC DNA]</scope>
    <source>
        <strain evidence="9">YIC4027</strain>
    </source>
</reference>
<dbReference type="OrthoDB" id="3378718at2"/>
<gene>
    <name evidence="8" type="ORF">A8M32_05860</name>
</gene>
<dbReference type="Pfam" id="PF08269">
    <property type="entry name" value="dCache_2"/>
    <property type="match status" value="1"/>
</dbReference>
<evidence type="ECO:0000313" key="9">
    <source>
        <dbReference type="Proteomes" id="UP000094342"/>
    </source>
</evidence>
<comment type="similarity">
    <text evidence="7">Belongs to the methyl-accepting chemotaxis (MCP) protein family.</text>
</comment>
<keyword evidence="5" id="KW-1133">Transmembrane helix</keyword>
<evidence type="ECO:0000256" key="2">
    <source>
        <dbReference type="ARBA" id="ARBA00022475"/>
    </source>
</evidence>
<comment type="subcellular location">
    <subcellularLocation>
        <location evidence="1">Cell membrane</location>
        <topology evidence="1">Multi-pass membrane protein</topology>
    </subcellularLocation>
</comment>
<dbReference type="PRINTS" id="PR00260">
    <property type="entry name" value="CHEMTRNSDUCR"/>
</dbReference>
<dbReference type="InterPro" id="IPR004089">
    <property type="entry name" value="MCPsignal_dom"/>
</dbReference>
<dbReference type="GO" id="GO:0005886">
    <property type="term" value="C:plasma membrane"/>
    <property type="evidence" value="ECO:0007669"/>
    <property type="project" value="UniProtKB-SubCell"/>
</dbReference>
<dbReference type="PROSITE" id="PS50111">
    <property type="entry name" value="CHEMOTAXIS_TRANSDUC_2"/>
    <property type="match status" value="1"/>
</dbReference>
<keyword evidence="2" id="KW-1003">Cell membrane</keyword>
<dbReference type="CDD" id="cd11386">
    <property type="entry name" value="MCP_signal"/>
    <property type="match status" value="1"/>
</dbReference>
<dbReference type="PANTHER" id="PTHR43531:SF11">
    <property type="entry name" value="METHYL-ACCEPTING CHEMOTAXIS PROTEIN 3"/>
    <property type="match status" value="1"/>
</dbReference>
<evidence type="ECO:0000256" key="1">
    <source>
        <dbReference type="ARBA" id="ARBA00004651"/>
    </source>
</evidence>
<keyword evidence="3" id="KW-0145">Chemotaxis</keyword>
<dbReference type="Gene3D" id="6.10.340.10">
    <property type="match status" value="1"/>
</dbReference>
<evidence type="ECO:0000313" key="8">
    <source>
        <dbReference type="EMBL" id="ODR92339.1"/>
    </source>
</evidence>
<dbReference type="SMART" id="SM00283">
    <property type="entry name" value="MA"/>
    <property type="match status" value="1"/>
</dbReference>
<evidence type="ECO:0000256" key="7">
    <source>
        <dbReference type="ARBA" id="ARBA00029447"/>
    </source>
</evidence>
<dbReference type="Gene3D" id="3.30.450.20">
    <property type="entry name" value="PAS domain"/>
    <property type="match status" value="1"/>
</dbReference>
<dbReference type="STRING" id="1752398.A8M32_05860"/>
<keyword evidence="4" id="KW-0812">Transmembrane</keyword>
<dbReference type="EMBL" id="LYBW01000045">
    <property type="protein sequence ID" value="ODR92339.1"/>
    <property type="molecule type" value="Genomic_DNA"/>
</dbReference>
<accession>A0A1E3VFH3</accession>
<dbReference type="Pfam" id="PF00672">
    <property type="entry name" value="HAMP"/>
    <property type="match status" value="1"/>
</dbReference>
<dbReference type="Proteomes" id="UP000094342">
    <property type="component" value="Unassembled WGS sequence"/>
</dbReference>
<dbReference type="PROSITE" id="PS50885">
    <property type="entry name" value="HAMP"/>
    <property type="match status" value="2"/>
</dbReference>
<dbReference type="Gene3D" id="1.10.287.950">
    <property type="entry name" value="Methyl-accepting chemotaxis protein"/>
    <property type="match status" value="1"/>
</dbReference>
<name>A0A1E3VFH3_9HYPH</name>
<keyword evidence="6" id="KW-0472">Membrane</keyword>
<dbReference type="PANTHER" id="PTHR43531">
    <property type="entry name" value="PROTEIN ICFG"/>
    <property type="match status" value="1"/>
</dbReference>
<dbReference type="SMART" id="SM01049">
    <property type="entry name" value="Cache_2"/>
    <property type="match status" value="1"/>
</dbReference>
<dbReference type="SUPFAM" id="SSF58104">
    <property type="entry name" value="Methyl-accepting chemotaxis protein (MCP) signaling domain"/>
    <property type="match status" value="1"/>
</dbReference>
<evidence type="ECO:0000256" key="3">
    <source>
        <dbReference type="ARBA" id="ARBA00022500"/>
    </source>
</evidence>
<evidence type="ECO:0000256" key="5">
    <source>
        <dbReference type="ARBA" id="ARBA00022989"/>
    </source>
</evidence>
<dbReference type="InterPro" id="IPR004090">
    <property type="entry name" value="Chemotax_Me-accpt_rcpt"/>
</dbReference>
<organism evidence="8 9">
    <name type="scientific">Sinorhizobium alkalisoli</name>
    <dbReference type="NCBI Taxonomy" id="1752398"/>
    <lineage>
        <taxon>Bacteria</taxon>
        <taxon>Pseudomonadati</taxon>
        <taxon>Pseudomonadota</taxon>
        <taxon>Alphaproteobacteria</taxon>
        <taxon>Hyphomicrobiales</taxon>
        <taxon>Rhizobiaceae</taxon>
        <taxon>Sinorhizobium/Ensifer group</taxon>
        <taxon>Sinorhizobium</taxon>
    </lineage>
</organism>
<evidence type="ECO:0000256" key="4">
    <source>
        <dbReference type="ARBA" id="ARBA00022692"/>
    </source>
</evidence>
<comment type="caution">
    <text evidence="8">The sequence shown here is derived from an EMBL/GenBank/DDBJ whole genome shotgun (WGS) entry which is preliminary data.</text>
</comment>
<dbReference type="GO" id="GO:0007165">
    <property type="term" value="P:signal transduction"/>
    <property type="evidence" value="ECO:0007669"/>
    <property type="project" value="InterPro"/>
</dbReference>
<sequence>MRNISMRNKLVLFICGLAFALSITAAGLVKTAMDNVSGERIEALKSQVDIAYSIMNHFYEAEKSGALSHEAALSSAANAIEAIRFEPTGYIFGYDYNGVRVLMPDKKDVGTNFIGTKDKNGVPVVKTLIELARNGGGSLQYYWPKPGLPAEEQVVKTAYARDFAPWQIVLGTGTYMDDIDGKNYQIYKNAAIIGLSVLAVSVAIAVALLRSITVPFSEIRKALGAIAAQDISYQIPYTDQPSEIGMMATSIKTLQDRVRRRLELERRDAENKLALEAEREQRLQLEEAERSVQAHVVSTISGALEALSRGDLTVRCADLGEKYAALRLNFNTAIEKLELALAVVNQKGQVISMSKDEIYRASADLARRSELQAANLEEASAAIDELAVTVRETAQGAHSAAAKVSAISQEATQSEAIVVKAISAMAGIEHSAREISNIISVIDEIAFQTNLLALNAGVEAARAGESGKGFAVVAQEVRELAQRSASAAKEIKDQISKSTLQVTEGVSLVGNAGQALQRISRQIEEADEFVASIARSAKEQDTTLSSVASSINELDVATQKNAAMAQASTEIAAALATDTEGLLSLIANFKTEASNRDTLLSEAA</sequence>
<protein>
    <submittedName>
        <fullName evidence="8">Chemotaxis protein</fullName>
    </submittedName>
</protein>
<dbReference type="AlphaFoldDB" id="A0A1E3VFH3"/>
<dbReference type="SMART" id="SM00304">
    <property type="entry name" value="HAMP"/>
    <property type="match status" value="2"/>
</dbReference>
<dbReference type="InterPro" id="IPR003660">
    <property type="entry name" value="HAMP_dom"/>
</dbReference>
<dbReference type="InterPro" id="IPR033480">
    <property type="entry name" value="sCache_2"/>
</dbReference>
<keyword evidence="9" id="KW-1185">Reference proteome</keyword>
<dbReference type="GO" id="GO:0004888">
    <property type="term" value="F:transmembrane signaling receptor activity"/>
    <property type="evidence" value="ECO:0007669"/>
    <property type="project" value="InterPro"/>
</dbReference>
<dbReference type="InterPro" id="IPR004010">
    <property type="entry name" value="Double_Cache_2"/>
</dbReference>
<evidence type="ECO:0000256" key="6">
    <source>
        <dbReference type="ARBA" id="ARBA00023136"/>
    </source>
</evidence>
<dbReference type="GO" id="GO:0006935">
    <property type="term" value="P:chemotaxis"/>
    <property type="evidence" value="ECO:0007669"/>
    <property type="project" value="UniProtKB-KW"/>
</dbReference>
<dbReference type="Pfam" id="PF00015">
    <property type="entry name" value="MCPsignal"/>
    <property type="match status" value="1"/>
</dbReference>